<reference evidence="1" key="1">
    <citation type="submission" date="2021-12" db="EMBL/GenBank/DDBJ databases">
        <authorList>
            <person name="King R."/>
        </authorList>
    </citation>
    <scope>NUCLEOTIDE SEQUENCE</scope>
</reference>
<accession>A0AAI8Y636</accession>
<keyword evidence="2" id="KW-1185">Reference proteome</keyword>
<organism evidence="1 2">
    <name type="scientific">Bemisia tabaci</name>
    <name type="common">Sweetpotato whitefly</name>
    <name type="synonym">Aleurodes tabaci</name>
    <dbReference type="NCBI Taxonomy" id="7038"/>
    <lineage>
        <taxon>Eukaryota</taxon>
        <taxon>Metazoa</taxon>
        <taxon>Ecdysozoa</taxon>
        <taxon>Arthropoda</taxon>
        <taxon>Hexapoda</taxon>
        <taxon>Insecta</taxon>
        <taxon>Pterygota</taxon>
        <taxon>Neoptera</taxon>
        <taxon>Paraneoptera</taxon>
        <taxon>Hemiptera</taxon>
        <taxon>Sternorrhyncha</taxon>
        <taxon>Aleyrodoidea</taxon>
        <taxon>Aleyrodidae</taxon>
        <taxon>Aleyrodinae</taxon>
        <taxon>Bemisia</taxon>
    </lineage>
</organism>
<protein>
    <submittedName>
        <fullName evidence="1">Uncharacterized protein</fullName>
    </submittedName>
</protein>
<sequence>MKEESREEIENLYQQGDWKSVLCHPSLKDSLLMWVEPQLEDLVFLRKITEATESTRIVSVGAGCGLLEWLLKAAVGVEVIGLEIDSKWWRSPYSPPSFIPLVFPEDERFFDLAEDENSALMFCYFNNGPAFNEYLNRYKGNCVIIIGSERHGVHTDPKPFDLQNSSSGWSLYSSKKISLSNDIMVVYTRNKCSLQ</sequence>
<proteinExistence type="predicted"/>
<name>A0AAI8Y636_BEMTA</name>
<evidence type="ECO:0000313" key="2">
    <source>
        <dbReference type="Proteomes" id="UP001152759"/>
    </source>
</evidence>
<dbReference type="AlphaFoldDB" id="A0AAI8Y636"/>
<gene>
    <name evidence="1" type="ORF">BEMITA_LOCUS132</name>
</gene>
<evidence type="ECO:0000313" key="1">
    <source>
        <dbReference type="EMBL" id="CAH0747326.1"/>
    </source>
</evidence>
<dbReference type="EMBL" id="CAKKNF020000021">
    <property type="protein sequence ID" value="CAH0747326.1"/>
    <property type="molecule type" value="Genomic_DNA"/>
</dbReference>
<comment type="caution">
    <text evidence="1">The sequence shown here is derived from an EMBL/GenBank/DDBJ whole genome shotgun (WGS) entry which is preliminary data.</text>
</comment>
<dbReference type="Proteomes" id="UP001152759">
    <property type="component" value="Unassembled WGS sequence"/>
</dbReference>